<dbReference type="Proteomes" id="UP001163046">
    <property type="component" value="Unassembled WGS sequence"/>
</dbReference>
<evidence type="ECO:0000313" key="1">
    <source>
        <dbReference type="EMBL" id="KAJ7394912.1"/>
    </source>
</evidence>
<name>A0A9X0A7T8_9CNID</name>
<accession>A0A9X0A7T8</accession>
<protein>
    <submittedName>
        <fullName evidence="1">Uncharacterized protein</fullName>
    </submittedName>
</protein>
<sequence length="140" mass="16197">MSHFCCTNPESITLPVQLLLAEFTQEAQERDHLMKTLLVFFETECANARADVEHVKLTKQQTETIVREMKICNLRVRSYQYVDVAELITPSMFTGNDSIDLDILVTRMSESEEFHKMPDDFDHDNFLKSLLPKEELQAIG</sequence>
<comment type="caution">
    <text evidence="1">The sequence shown here is derived from an EMBL/GenBank/DDBJ whole genome shotgun (WGS) entry which is preliminary data.</text>
</comment>
<reference evidence="1" key="1">
    <citation type="submission" date="2023-01" db="EMBL/GenBank/DDBJ databases">
        <title>Genome assembly of the deep-sea coral Lophelia pertusa.</title>
        <authorList>
            <person name="Herrera S."/>
            <person name="Cordes E."/>
        </authorList>
    </citation>
    <scope>NUCLEOTIDE SEQUENCE</scope>
    <source>
        <strain evidence="1">USNM1676648</strain>
        <tissue evidence="1">Polyp</tissue>
    </source>
</reference>
<dbReference type="EMBL" id="MU825396">
    <property type="protein sequence ID" value="KAJ7394912.1"/>
    <property type="molecule type" value="Genomic_DNA"/>
</dbReference>
<dbReference type="AlphaFoldDB" id="A0A9X0A7T8"/>
<gene>
    <name evidence="1" type="ORF">OS493_000749</name>
</gene>
<organism evidence="1 2">
    <name type="scientific">Desmophyllum pertusum</name>
    <dbReference type="NCBI Taxonomy" id="174260"/>
    <lineage>
        <taxon>Eukaryota</taxon>
        <taxon>Metazoa</taxon>
        <taxon>Cnidaria</taxon>
        <taxon>Anthozoa</taxon>
        <taxon>Hexacorallia</taxon>
        <taxon>Scleractinia</taxon>
        <taxon>Caryophylliina</taxon>
        <taxon>Caryophylliidae</taxon>
        <taxon>Desmophyllum</taxon>
    </lineage>
</organism>
<evidence type="ECO:0000313" key="2">
    <source>
        <dbReference type="Proteomes" id="UP001163046"/>
    </source>
</evidence>
<keyword evidence="2" id="KW-1185">Reference proteome</keyword>
<proteinExistence type="predicted"/>